<evidence type="ECO:0000259" key="11">
    <source>
        <dbReference type="Pfam" id="PF00759"/>
    </source>
</evidence>
<keyword evidence="6 8" id="KW-0326">Glycosidase</keyword>
<feature type="signal peptide" evidence="10">
    <location>
        <begin position="1"/>
        <end position="25"/>
    </location>
</feature>
<dbReference type="PROSITE" id="PS00592">
    <property type="entry name" value="GH9_2"/>
    <property type="match status" value="1"/>
</dbReference>
<evidence type="ECO:0000256" key="4">
    <source>
        <dbReference type="ARBA" id="ARBA00023001"/>
    </source>
</evidence>
<dbReference type="Pfam" id="PF00759">
    <property type="entry name" value="Glyco_hydro_9"/>
    <property type="match status" value="1"/>
</dbReference>
<dbReference type="InterPro" id="IPR008928">
    <property type="entry name" value="6-hairpin_glycosidase_sf"/>
</dbReference>
<keyword evidence="5 8" id="KW-0119">Carbohydrate metabolism</keyword>
<feature type="active site" evidence="8">
    <location>
        <position position="427"/>
    </location>
</feature>
<organism evidence="12 13">
    <name type="scientific">Spinacia oleracea</name>
    <name type="common">Spinach</name>
    <dbReference type="NCBI Taxonomy" id="3562"/>
    <lineage>
        <taxon>Eukaryota</taxon>
        <taxon>Viridiplantae</taxon>
        <taxon>Streptophyta</taxon>
        <taxon>Embryophyta</taxon>
        <taxon>Tracheophyta</taxon>
        <taxon>Spermatophyta</taxon>
        <taxon>Magnoliopsida</taxon>
        <taxon>eudicotyledons</taxon>
        <taxon>Gunneridae</taxon>
        <taxon>Pentapetalae</taxon>
        <taxon>Caryophyllales</taxon>
        <taxon>Chenopodiaceae</taxon>
        <taxon>Chenopodioideae</taxon>
        <taxon>Anserineae</taxon>
        <taxon>Spinacia</taxon>
    </lineage>
</organism>
<feature type="active site" evidence="9">
    <location>
        <position position="487"/>
    </location>
</feature>
<name>A0A9R0I5W1_SPIOL</name>
<dbReference type="InterPro" id="IPR033126">
    <property type="entry name" value="Glyco_hydro_9_Asp/Glu_AS"/>
</dbReference>
<comment type="catalytic activity">
    <reaction evidence="1 10">
        <text>Endohydrolysis of (1-&gt;4)-beta-D-glucosidic linkages in cellulose, lichenin and cereal beta-D-glucans.</text>
        <dbReference type="EC" id="3.2.1.4"/>
    </reaction>
</comment>
<evidence type="ECO:0000256" key="9">
    <source>
        <dbReference type="PROSITE-ProRule" id="PRU10060"/>
    </source>
</evidence>
<reference evidence="12" key="1">
    <citation type="journal article" date="2021" name="Nat. Commun.">
        <title>Genomic analyses provide insights into spinach domestication and the genetic basis of agronomic traits.</title>
        <authorList>
            <person name="Cai X."/>
            <person name="Sun X."/>
            <person name="Xu C."/>
            <person name="Sun H."/>
            <person name="Wang X."/>
            <person name="Ge C."/>
            <person name="Zhang Z."/>
            <person name="Wang Q."/>
            <person name="Fei Z."/>
            <person name="Jiao C."/>
            <person name="Wang Q."/>
        </authorList>
    </citation>
    <scope>NUCLEOTIDE SEQUENCE [LARGE SCALE GENOMIC DNA]</scope>
    <source>
        <strain evidence="12">cv. Varoflay</strain>
    </source>
</reference>
<evidence type="ECO:0000256" key="3">
    <source>
        <dbReference type="ARBA" id="ARBA00022801"/>
    </source>
</evidence>
<dbReference type="AlphaFoldDB" id="A0A9R0I5W1"/>
<keyword evidence="7 8" id="KW-0624">Polysaccharide degradation</keyword>
<evidence type="ECO:0000256" key="8">
    <source>
        <dbReference type="PROSITE-ProRule" id="PRU10059"/>
    </source>
</evidence>
<dbReference type="Gene3D" id="1.50.10.10">
    <property type="match status" value="1"/>
</dbReference>
<dbReference type="SUPFAM" id="SSF48208">
    <property type="entry name" value="Six-hairpin glycosidases"/>
    <property type="match status" value="1"/>
</dbReference>
<keyword evidence="3 8" id="KW-0378">Hydrolase</keyword>
<gene>
    <name evidence="13" type="primary">LOC110782265</name>
</gene>
<evidence type="ECO:0000313" key="13">
    <source>
        <dbReference type="RefSeq" id="XP_021842074.2"/>
    </source>
</evidence>
<dbReference type="GO" id="GO:0008810">
    <property type="term" value="F:cellulase activity"/>
    <property type="evidence" value="ECO:0007669"/>
    <property type="project" value="UniProtKB-EC"/>
</dbReference>
<comment type="similarity">
    <text evidence="2 8 10">Belongs to the glycosyl hydrolase 9 (cellulase E) family.</text>
</comment>
<dbReference type="GeneID" id="110782265"/>
<dbReference type="InterPro" id="IPR018221">
    <property type="entry name" value="Glyco_hydro_9_His_AS"/>
</dbReference>
<dbReference type="GO" id="GO:0030245">
    <property type="term" value="P:cellulose catabolic process"/>
    <property type="evidence" value="ECO:0007669"/>
    <property type="project" value="UniProtKB-KW"/>
</dbReference>
<dbReference type="InterPro" id="IPR012341">
    <property type="entry name" value="6hp_glycosidase-like_sf"/>
</dbReference>
<feature type="chain" id="PRO_5045010988" description="Endoglucanase" evidence="10">
    <location>
        <begin position="26"/>
        <end position="506"/>
    </location>
</feature>
<dbReference type="EC" id="3.2.1.4" evidence="10"/>
<keyword evidence="12" id="KW-1185">Reference proteome</keyword>
<dbReference type="PANTHER" id="PTHR22298">
    <property type="entry name" value="ENDO-1,4-BETA-GLUCANASE"/>
    <property type="match status" value="1"/>
</dbReference>
<dbReference type="KEGG" id="soe:110782265"/>
<feature type="active site" evidence="9">
    <location>
        <position position="478"/>
    </location>
</feature>
<keyword evidence="10" id="KW-0732">Signal</keyword>
<evidence type="ECO:0000256" key="6">
    <source>
        <dbReference type="ARBA" id="ARBA00023295"/>
    </source>
</evidence>
<dbReference type="PROSITE" id="PS00698">
    <property type="entry name" value="GH9_3"/>
    <property type="match status" value="1"/>
</dbReference>
<reference evidence="13" key="2">
    <citation type="submission" date="2025-08" db="UniProtKB">
        <authorList>
            <consortium name="RefSeq"/>
        </authorList>
    </citation>
    <scope>IDENTIFICATION</scope>
    <source>
        <tissue evidence="13">Leaf</tissue>
    </source>
</reference>
<dbReference type="RefSeq" id="XP_021842074.2">
    <property type="nucleotide sequence ID" value="XM_021986382.2"/>
</dbReference>
<proteinExistence type="inferred from homology"/>
<evidence type="ECO:0000256" key="7">
    <source>
        <dbReference type="ARBA" id="ARBA00023326"/>
    </source>
</evidence>
<sequence length="506" mass="56178">MTMVKMKRIGVVLVLIMVVVVVSEAAAAARRHDYGDALTKSILFFEGQRSGKLPPSQRMTWRKDSGLRDGFHKSIGESQIGIRHIDLVGGYYDAGDNVKFNFPMAFTTTMLAWSVADFKPFMGTEHQHALEAIKWATDYFLKCTRMPGVVFAQVGEGFSDHNCWQRPEDMDTLRTPFAVSKKFPGSEVSAEMAAALAASSIVMRTSNRTYAARLLSRAKTVFDFANTYQGSYNATLGKWVCSFYCDYSGYQDELLWAATWLFRASKLPYYSNYVLNNIHKLDPPYNGGNFAEFGWDAKHAGIHILVSKLGFANHLQPNPFLINAEKFVCSVLPESPTPKSVSYSPGGLLFKAGGSNIQHSTAISFLLLVHARFTSGSKRTIQCGNVAVKPNRLAQVAKRQVDYILGDNPLNMSYMVGYGKKYPQRIHHRASSLPSINAYPRKLQCQGGTSYFFSSKPNPNILVGAVVGGPDINDRYSDSRADFPHSEPATYINAPLVGLLAFYKDH</sequence>
<keyword evidence="4 10" id="KW-0136">Cellulose degradation</keyword>
<evidence type="ECO:0000313" key="12">
    <source>
        <dbReference type="Proteomes" id="UP000813463"/>
    </source>
</evidence>
<evidence type="ECO:0000256" key="10">
    <source>
        <dbReference type="RuleBase" id="RU361166"/>
    </source>
</evidence>
<evidence type="ECO:0000256" key="2">
    <source>
        <dbReference type="ARBA" id="ARBA00007072"/>
    </source>
</evidence>
<feature type="domain" description="Glycoside hydrolase family 9" evidence="11">
    <location>
        <begin position="34"/>
        <end position="500"/>
    </location>
</feature>
<evidence type="ECO:0000256" key="1">
    <source>
        <dbReference type="ARBA" id="ARBA00000966"/>
    </source>
</evidence>
<dbReference type="InterPro" id="IPR001701">
    <property type="entry name" value="Glyco_hydro_9"/>
</dbReference>
<dbReference type="Proteomes" id="UP000813463">
    <property type="component" value="Chromosome 3"/>
</dbReference>
<accession>A0A9R0I5W1</accession>
<evidence type="ECO:0000256" key="5">
    <source>
        <dbReference type="ARBA" id="ARBA00023277"/>
    </source>
</evidence>
<protein>
    <recommendedName>
        <fullName evidence="10">Endoglucanase</fullName>
        <ecNumber evidence="10">3.2.1.4</ecNumber>
    </recommendedName>
</protein>